<dbReference type="EMBL" id="AP028056">
    <property type="protein sequence ID" value="BEH02222.1"/>
    <property type="molecule type" value="Genomic_DNA"/>
</dbReference>
<name>A0AAN0K6U4_9ACTN</name>
<dbReference type="KEGG" id="broo:brsh051_15030"/>
<gene>
    <name evidence="3" type="primary">mnhG</name>
    <name evidence="3" type="ORF">brsh051_15030</name>
</gene>
<keyword evidence="2" id="KW-1133">Transmembrane helix</keyword>
<reference evidence="3" key="1">
    <citation type="journal article" date="2024" name="Int. J. Syst. Evol. Microbiol.">
        <title>Brooklawnia propionicigenes sp. nov., a facultatively anaerobic, propionate-producing bacterium isolated from a methanogenic reactor treating waste from cattle farms.</title>
        <authorList>
            <person name="Akita Y."/>
            <person name="Ueki A."/>
            <person name="Tonouchi A."/>
            <person name="Sugawara Y."/>
            <person name="Honma S."/>
            <person name="Kaku N."/>
            <person name="Ueki K."/>
        </authorList>
    </citation>
    <scope>NUCLEOTIDE SEQUENCE</scope>
    <source>
        <strain evidence="3">SH051</strain>
    </source>
</reference>
<evidence type="ECO:0000256" key="2">
    <source>
        <dbReference type="SAM" id="Phobius"/>
    </source>
</evidence>
<keyword evidence="4" id="KW-1185">Reference proteome</keyword>
<evidence type="ECO:0000313" key="4">
    <source>
        <dbReference type="Proteomes" id="UP001431656"/>
    </source>
</evidence>
<dbReference type="RefSeq" id="WP_286263654.1">
    <property type="nucleotide sequence ID" value="NZ_AP028056.1"/>
</dbReference>
<dbReference type="InterPro" id="IPR005133">
    <property type="entry name" value="PhaG_MnhG_YufB"/>
</dbReference>
<comment type="similarity">
    <text evidence="1">Belongs to the CPA3 antiporters (TC 2.A.63) subunit G family.</text>
</comment>
<dbReference type="PANTHER" id="PTHR34703">
    <property type="entry name" value="ANTIPORTER SUBUNIT MNHG2-RELATED"/>
    <property type="match status" value="1"/>
</dbReference>
<accession>A0AAN0K6U4</accession>
<dbReference type="Pfam" id="PF03334">
    <property type="entry name" value="PhaG_MnhG_YufB"/>
    <property type="match status" value="1"/>
</dbReference>
<evidence type="ECO:0000256" key="1">
    <source>
        <dbReference type="ARBA" id="ARBA00008404"/>
    </source>
</evidence>
<dbReference type="AlphaFoldDB" id="A0AAN0K6U4"/>
<sequence>MIVWLQLVGVCLITAGVALTFFTALGMLRLGSLFSRMHASTKPQVLGLVLMCAGLACVMQSTHVAATLVLVVMMQFVVAPISAHMLGRATYRLGQTDYEAIVVDEYAEDLERARQQVAQNGSSDDPSSSVDR</sequence>
<protein>
    <submittedName>
        <fullName evidence="3">Monovalent cation/H(+) antiporter subunit G</fullName>
    </submittedName>
</protein>
<dbReference type="PANTHER" id="PTHR34703:SF1">
    <property type="entry name" value="ANTIPORTER SUBUNIT MNHG2-RELATED"/>
    <property type="match status" value="1"/>
</dbReference>
<dbReference type="Proteomes" id="UP001431656">
    <property type="component" value="Chromosome"/>
</dbReference>
<dbReference type="GO" id="GO:0015385">
    <property type="term" value="F:sodium:proton antiporter activity"/>
    <property type="evidence" value="ECO:0007669"/>
    <property type="project" value="TreeGrafter"/>
</dbReference>
<proteinExistence type="inferred from homology"/>
<keyword evidence="2" id="KW-0812">Transmembrane</keyword>
<dbReference type="NCBIfam" id="TIGR01300">
    <property type="entry name" value="CPA3_mnhG_phaG"/>
    <property type="match status" value="1"/>
</dbReference>
<feature type="transmembrane region" description="Helical" evidence="2">
    <location>
        <begin position="68"/>
        <end position="86"/>
    </location>
</feature>
<evidence type="ECO:0000313" key="3">
    <source>
        <dbReference type="EMBL" id="BEH02222.1"/>
    </source>
</evidence>
<feature type="transmembrane region" description="Helical" evidence="2">
    <location>
        <begin position="6"/>
        <end position="25"/>
    </location>
</feature>
<keyword evidence="2" id="KW-0472">Membrane</keyword>
<organism evidence="3 4">
    <name type="scientific">Brooklawnia propionicigenes</name>
    <dbReference type="NCBI Taxonomy" id="3041175"/>
    <lineage>
        <taxon>Bacteria</taxon>
        <taxon>Bacillati</taxon>
        <taxon>Actinomycetota</taxon>
        <taxon>Actinomycetes</taxon>
        <taxon>Propionibacteriales</taxon>
        <taxon>Propionibacteriaceae</taxon>
        <taxon>Brooklawnia</taxon>
    </lineage>
</organism>